<dbReference type="OrthoDB" id="1862401at2759"/>
<gene>
    <name evidence="3" type="ORF">FNV43_RR04055</name>
</gene>
<sequence>MRTSFSLPVDCRSRLKPALPSTYFGNCILIQKACAEAEDLHGEDGIVSAVEAISEALRELDESDDVLVGFEGVEIRLVLEKDKMEAFIAEFTKGHLDLENETIRGDFTRRTAMVAGAQQKPQQLKLLQQVPTSSAEEEALKRNTDCLYLGFVLRLLTTSSLGLPEGSGGRAVRDCKGEFMFGFSIKKPDVTYASSAEAQTLKAALKLLQQIKDGMFDYEMEKEMDKRKLEKIKEAFREDKIKITMDAKYIVYFIHDLHKNKLY</sequence>
<evidence type="ECO:0000256" key="1">
    <source>
        <dbReference type="ARBA" id="ARBA00022679"/>
    </source>
</evidence>
<dbReference type="InterPro" id="IPR023213">
    <property type="entry name" value="CAT-like_dom_sf"/>
</dbReference>
<comment type="caution">
    <text evidence="3">The sequence shown here is derived from an EMBL/GenBank/DDBJ whole genome shotgun (WGS) entry which is preliminary data.</text>
</comment>
<evidence type="ECO:0000313" key="3">
    <source>
        <dbReference type="EMBL" id="KAF3453614.1"/>
    </source>
</evidence>
<dbReference type="InterPro" id="IPR051504">
    <property type="entry name" value="Plant_metabolite_acyltrans"/>
</dbReference>
<keyword evidence="2" id="KW-0012">Acyltransferase</keyword>
<dbReference type="PANTHER" id="PTHR31625">
    <property type="match status" value="1"/>
</dbReference>
<keyword evidence="1" id="KW-0808">Transferase</keyword>
<protein>
    <submittedName>
        <fullName evidence="3">Uncharacterized protein</fullName>
    </submittedName>
</protein>
<proteinExistence type="predicted"/>
<name>A0A8K0HL40_9ROSA</name>
<keyword evidence="4" id="KW-1185">Reference proteome</keyword>
<evidence type="ECO:0000313" key="4">
    <source>
        <dbReference type="Proteomes" id="UP000796880"/>
    </source>
</evidence>
<dbReference type="Proteomes" id="UP000796880">
    <property type="component" value="Unassembled WGS sequence"/>
</dbReference>
<organism evidence="3 4">
    <name type="scientific">Rhamnella rubrinervis</name>
    <dbReference type="NCBI Taxonomy" id="2594499"/>
    <lineage>
        <taxon>Eukaryota</taxon>
        <taxon>Viridiplantae</taxon>
        <taxon>Streptophyta</taxon>
        <taxon>Embryophyta</taxon>
        <taxon>Tracheophyta</taxon>
        <taxon>Spermatophyta</taxon>
        <taxon>Magnoliopsida</taxon>
        <taxon>eudicotyledons</taxon>
        <taxon>Gunneridae</taxon>
        <taxon>Pentapetalae</taxon>
        <taxon>rosids</taxon>
        <taxon>fabids</taxon>
        <taxon>Rosales</taxon>
        <taxon>Rhamnaceae</taxon>
        <taxon>rhamnoid group</taxon>
        <taxon>Rhamneae</taxon>
        <taxon>Rhamnella</taxon>
    </lineage>
</organism>
<dbReference type="GO" id="GO:0016747">
    <property type="term" value="F:acyltransferase activity, transferring groups other than amino-acyl groups"/>
    <property type="evidence" value="ECO:0007669"/>
    <property type="project" value="UniProtKB-ARBA"/>
</dbReference>
<dbReference type="Pfam" id="PF02458">
    <property type="entry name" value="Transferase"/>
    <property type="match status" value="1"/>
</dbReference>
<dbReference type="AlphaFoldDB" id="A0A8K0HL40"/>
<reference evidence="3" key="1">
    <citation type="submission" date="2020-03" db="EMBL/GenBank/DDBJ databases">
        <title>A high-quality chromosome-level genome assembly of a woody plant with both climbing and erect habits, Rhamnella rubrinervis.</title>
        <authorList>
            <person name="Lu Z."/>
            <person name="Yang Y."/>
            <person name="Zhu X."/>
            <person name="Sun Y."/>
        </authorList>
    </citation>
    <scope>NUCLEOTIDE SEQUENCE</scope>
    <source>
        <strain evidence="3">BYM</strain>
        <tissue evidence="3">Leaf</tissue>
    </source>
</reference>
<dbReference type="EMBL" id="VOIH02000002">
    <property type="protein sequence ID" value="KAF3453614.1"/>
    <property type="molecule type" value="Genomic_DNA"/>
</dbReference>
<evidence type="ECO:0000256" key="2">
    <source>
        <dbReference type="ARBA" id="ARBA00023315"/>
    </source>
</evidence>
<accession>A0A8K0HL40</accession>
<dbReference type="Gene3D" id="3.30.559.10">
    <property type="entry name" value="Chloramphenicol acetyltransferase-like domain"/>
    <property type="match status" value="1"/>
</dbReference>